<dbReference type="PANTHER" id="PTHR33406:SF11">
    <property type="entry name" value="MEMBRANE PROTEIN SCO6666-RELATED"/>
    <property type="match status" value="1"/>
</dbReference>
<feature type="transmembrane region" description="Helical" evidence="8">
    <location>
        <begin position="372"/>
        <end position="392"/>
    </location>
</feature>
<dbReference type="PROSITE" id="PS50156">
    <property type="entry name" value="SSD"/>
    <property type="match status" value="1"/>
</dbReference>
<feature type="transmembrane region" description="Helical" evidence="8">
    <location>
        <begin position="580"/>
        <end position="599"/>
    </location>
</feature>
<feature type="transmembrane region" description="Helical" evidence="8">
    <location>
        <begin position="305"/>
        <end position="327"/>
    </location>
</feature>
<proteinExistence type="inferred from homology"/>
<feature type="transmembrane region" description="Helical" evidence="8">
    <location>
        <begin position="228"/>
        <end position="248"/>
    </location>
</feature>
<dbReference type="InterPro" id="IPR004869">
    <property type="entry name" value="MMPL_dom"/>
</dbReference>
<comment type="caution">
    <text evidence="10">The sequence shown here is derived from an EMBL/GenBank/DDBJ whole genome shotgun (WGS) entry which is preliminary data.</text>
</comment>
<accession>A0ABU7RT39</accession>
<gene>
    <name evidence="10" type="ORF">V1633_14235</name>
</gene>
<keyword evidence="3" id="KW-1003">Cell membrane</keyword>
<evidence type="ECO:0000313" key="11">
    <source>
        <dbReference type="Proteomes" id="UP001332243"/>
    </source>
</evidence>
<feature type="transmembrane region" description="Helical" evidence="8">
    <location>
        <begin position="177"/>
        <end position="194"/>
    </location>
</feature>
<dbReference type="Gene3D" id="1.20.1640.10">
    <property type="entry name" value="Multidrug efflux transporter AcrB transmembrane domain"/>
    <property type="match status" value="2"/>
</dbReference>
<dbReference type="InterPro" id="IPR000731">
    <property type="entry name" value="SSD"/>
</dbReference>
<comment type="similarity">
    <text evidence="2">Belongs to the resistance-nodulation-cell division (RND) (TC 2.A.6) family. MmpL subfamily.</text>
</comment>
<sequence>MVARIGRFCYEHRRLVLIGWLVVIVAGGVAAGPVLTKVGSTRAVQGTESDDAQHVLRAEAAHGLRIVTLVDGIDPDDGAGAAALARASADVAGRPDVTGVDTPVAARDGDGAKLVVTLDRFERADREAETAALEAVQERFRQLEAELPGATVRFGGADLVPRQAGGASQTDLTRAEILALGLTLIVLILIFRGFAAGSVPVIATIATMTGALIVVLAFSYVVDLDNTVLSVVSLLGLGLSIDYGLLLVSRYREELAVGLTPPEALARTWATAGRTVAFSGLTIVFALAGLLLFDMPRLQAMGAAGISAALLAMFSALTLTAALLRVFRRFVKPSRRALRLTALAAERGQSRDEVERGFFSRVARLAQRRPRLIVLVVTVLLLIAALPVLTLSSRLPQLAGLPRTIESVQVADELSARYGESTFPAVRVLARTDPATLESWAQRWRTDPLVSRVAPAEAEGPNLASVAIDVYGDNQSDAARDLALRIRADRPPGVQSWVGGDAAILHDLMVRIEAGLPRAIGLTVLVMVLLLFLMTGSLLVPLKAVLMNVLSLAATYGVLTAVFQHGWLAGPLDTLTIGGLTPYLMVTVFAFAFGFSMDYEVFLLGRIKEYVDAGQDTDTAVRHGLQRTGGVVTAAALLMMIVFACFGAAQVGDIEQIGVGLFVAILIDATIVRCLLVPATMTLLGRWNWWAPGPLRRLHQRAGIREGEAAVPAGHRDAALTGPATGR</sequence>
<evidence type="ECO:0000256" key="6">
    <source>
        <dbReference type="ARBA" id="ARBA00023136"/>
    </source>
</evidence>
<feature type="domain" description="SSD" evidence="9">
    <location>
        <begin position="194"/>
        <end position="326"/>
    </location>
</feature>
<feature type="transmembrane region" description="Helical" evidence="8">
    <location>
        <begin position="631"/>
        <end position="651"/>
    </location>
</feature>
<feature type="transmembrane region" description="Helical" evidence="8">
    <location>
        <begin position="549"/>
        <end position="568"/>
    </location>
</feature>
<dbReference type="EMBL" id="JAZGQK010000012">
    <property type="protein sequence ID" value="MEE6259642.1"/>
    <property type="molecule type" value="Genomic_DNA"/>
</dbReference>
<feature type="transmembrane region" description="Helical" evidence="8">
    <location>
        <begin position="201"/>
        <end position="222"/>
    </location>
</feature>
<feature type="transmembrane region" description="Helical" evidence="8">
    <location>
        <begin position="519"/>
        <end position="542"/>
    </location>
</feature>
<dbReference type="Pfam" id="PF03176">
    <property type="entry name" value="MMPL"/>
    <property type="match status" value="2"/>
</dbReference>
<feature type="coiled-coil region" evidence="7">
    <location>
        <begin position="126"/>
        <end position="153"/>
    </location>
</feature>
<keyword evidence="11" id="KW-1185">Reference proteome</keyword>
<evidence type="ECO:0000256" key="2">
    <source>
        <dbReference type="ARBA" id="ARBA00010157"/>
    </source>
</evidence>
<dbReference type="Proteomes" id="UP001332243">
    <property type="component" value="Unassembled WGS sequence"/>
</dbReference>
<keyword evidence="4 8" id="KW-0812">Transmembrane</keyword>
<dbReference type="RefSeq" id="WP_331214769.1">
    <property type="nucleotide sequence ID" value="NZ_JAZGQK010000012.1"/>
</dbReference>
<keyword evidence="5 8" id="KW-1133">Transmembrane helix</keyword>
<dbReference type="InterPro" id="IPR050545">
    <property type="entry name" value="Mycobact_MmpL"/>
</dbReference>
<keyword evidence="6 8" id="KW-0472">Membrane</keyword>
<feature type="transmembrane region" description="Helical" evidence="8">
    <location>
        <begin position="657"/>
        <end position="676"/>
    </location>
</feature>
<protein>
    <submittedName>
        <fullName evidence="10">MMPL family transporter</fullName>
    </submittedName>
</protein>
<feature type="transmembrane region" description="Helical" evidence="8">
    <location>
        <begin position="269"/>
        <end position="293"/>
    </location>
</feature>
<comment type="subcellular location">
    <subcellularLocation>
        <location evidence="1">Cell membrane</location>
        <topology evidence="1">Multi-pass membrane protein</topology>
    </subcellularLocation>
</comment>
<keyword evidence="7" id="KW-0175">Coiled coil</keyword>
<evidence type="ECO:0000256" key="1">
    <source>
        <dbReference type="ARBA" id="ARBA00004651"/>
    </source>
</evidence>
<dbReference type="PANTHER" id="PTHR33406">
    <property type="entry name" value="MEMBRANE PROTEIN MJ1562-RELATED"/>
    <property type="match status" value="1"/>
</dbReference>
<evidence type="ECO:0000256" key="5">
    <source>
        <dbReference type="ARBA" id="ARBA00022989"/>
    </source>
</evidence>
<name>A0ABU7RT39_9ACTN</name>
<dbReference type="SUPFAM" id="SSF82866">
    <property type="entry name" value="Multidrug efflux transporter AcrB transmembrane domain"/>
    <property type="match status" value="2"/>
</dbReference>
<evidence type="ECO:0000313" key="10">
    <source>
        <dbReference type="EMBL" id="MEE6259642.1"/>
    </source>
</evidence>
<evidence type="ECO:0000256" key="7">
    <source>
        <dbReference type="SAM" id="Coils"/>
    </source>
</evidence>
<evidence type="ECO:0000256" key="8">
    <source>
        <dbReference type="SAM" id="Phobius"/>
    </source>
</evidence>
<organism evidence="10 11">
    <name type="scientific">Plantactinospora sonchi</name>
    <dbReference type="NCBI Taxonomy" id="1544735"/>
    <lineage>
        <taxon>Bacteria</taxon>
        <taxon>Bacillati</taxon>
        <taxon>Actinomycetota</taxon>
        <taxon>Actinomycetes</taxon>
        <taxon>Micromonosporales</taxon>
        <taxon>Micromonosporaceae</taxon>
        <taxon>Plantactinospora</taxon>
    </lineage>
</organism>
<reference evidence="10 11" key="1">
    <citation type="submission" date="2024-01" db="EMBL/GenBank/DDBJ databases">
        <title>Genome insights into Plantactinospora sonchi sp. nov.</title>
        <authorList>
            <person name="Wang L."/>
        </authorList>
    </citation>
    <scope>NUCLEOTIDE SEQUENCE [LARGE SCALE GENOMIC DNA]</scope>
    <source>
        <strain evidence="10 11">NEAU-QY2</strain>
    </source>
</reference>
<evidence type="ECO:0000259" key="9">
    <source>
        <dbReference type="PROSITE" id="PS50156"/>
    </source>
</evidence>
<evidence type="ECO:0000256" key="4">
    <source>
        <dbReference type="ARBA" id="ARBA00022692"/>
    </source>
</evidence>
<evidence type="ECO:0000256" key="3">
    <source>
        <dbReference type="ARBA" id="ARBA00022475"/>
    </source>
</evidence>